<sequence>MDKQDGLLKEAEELAKHMSLYQHDLAPDLTANGQRSAEAKEILVQECEVVWREMEECQRKLSLLEPEALLDSDVQLSVLMARVKALMAEHNQWQNRKPDVLCTNPEVLVTLGKEEIQKVNKELEMVVSCVLMKNKKIREDLEREQKWLAEQQELVKALAERHQALKTDVVQLSEKRALQELGGKIQKIKVYQEELLIALGTFLEDHYPLPKQWGNASKKKKTQVDEPCLYLITLHEILENLINKLMISPHDPYITIDDSYWPPYIEFLLRYGIALRHPEDPHRIRLEAFHQ</sequence>
<dbReference type="InterPro" id="IPR020993">
    <property type="entry name" value="Centromere_CenpK"/>
</dbReference>
<dbReference type="EMBL" id="AFYH01084534">
    <property type="status" value="NOT_ANNOTATED_CDS"/>
    <property type="molecule type" value="Genomic_DNA"/>
</dbReference>
<feature type="coiled-coil region" evidence="8">
    <location>
        <begin position="148"/>
        <end position="175"/>
    </location>
</feature>
<dbReference type="InParanoid" id="H3B0M1"/>
<dbReference type="GeneID" id="102348833"/>
<dbReference type="EMBL" id="AFYH01084533">
    <property type="status" value="NOT_ANNOTATED_CDS"/>
    <property type="molecule type" value="Genomic_DNA"/>
</dbReference>
<dbReference type="PANTHER" id="PTHR14401">
    <property type="entry name" value="CENTROMERE PROTEIN K"/>
    <property type="match status" value="1"/>
</dbReference>
<dbReference type="OMA" id="QNEIILC"/>
<dbReference type="GeneTree" id="ENSGT00390000006243"/>
<dbReference type="GO" id="GO:0000775">
    <property type="term" value="C:chromosome, centromeric region"/>
    <property type="evidence" value="ECO:0007669"/>
    <property type="project" value="UniProtKB-SubCell"/>
</dbReference>
<proteinExistence type="inferred from homology"/>
<dbReference type="EMBL" id="AFYH01084540">
    <property type="status" value="NOT_ANNOTATED_CDS"/>
    <property type="molecule type" value="Genomic_DNA"/>
</dbReference>
<evidence type="ECO:0000256" key="6">
    <source>
        <dbReference type="ARBA" id="ARBA00023242"/>
    </source>
</evidence>
<reference evidence="10" key="1">
    <citation type="submission" date="2011-08" db="EMBL/GenBank/DDBJ databases">
        <title>The draft genome of Latimeria chalumnae.</title>
        <authorList>
            <person name="Di Palma F."/>
            <person name="Alfoldi J."/>
            <person name="Johnson J."/>
            <person name="Berlin A."/>
            <person name="Gnerre S."/>
            <person name="Jaffe D."/>
            <person name="MacCallum I."/>
            <person name="Young S."/>
            <person name="Walker B.J."/>
            <person name="Lander E."/>
            <person name="Lindblad-Toh K."/>
        </authorList>
    </citation>
    <scope>NUCLEOTIDE SEQUENCE [LARGE SCALE GENOMIC DNA]</scope>
    <source>
        <strain evidence="10">Wild caught</strain>
    </source>
</reference>
<keyword evidence="4" id="KW-0158">Chromosome</keyword>
<dbReference type="RefSeq" id="XP_005997501.1">
    <property type="nucleotide sequence ID" value="XM_005997439.3"/>
</dbReference>
<dbReference type="Ensembl" id="ENSLACT00000015548.2">
    <property type="protein sequence ID" value="ENSLACP00000015442.2"/>
    <property type="gene ID" value="ENSLACG00000013596.2"/>
</dbReference>
<dbReference type="STRING" id="7897.ENSLACP00000015442"/>
<dbReference type="Pfam" id="PF11802">
    <property type="entry name" value="CENP-K"/>
    <property type="match status" value="1"/>
</dbReference>
<dbReference type="EMBL" id="AFYH01084536">
    <property type="status" value="NOT_ANNOTATED_CDS"/>
    <property type="molecule type" value="Genomic_DNA"/>
</dbReference>
<name>H3B0M1_LATCH</name>
<dbReference type="OrthoDB" id="9445768at2759"/>
<evidence type="ECO:0000256" key="7">
    <source>
        <dbReference type="ARBA" id="ARBA00023328"/>
    </source>
</evidence>
<comment type="subcellular location">
    <subcellularLocation>
        <location evidence="2">Chromosome</location>
        <location evidence="2">Centromere</location>
    </subcellularLocation>
    <subcellularLocation>
        <location evidence="1">Nucleus</location>
    </subcellularLocation>
</comment>
<evidence type="ECO:0000256" key="1">
    <source>
        <dbReference type="ARBA" id="ARBA00004123"/>
    </source>
</evidence>
<reference evidence="9" key="2">
    <citation type="submission" date="2025-08" db="UniProtKB">
        <authorList>
            <consortium name="Ensembl"/>
        </authorList>
    </citation>
    <scope>IDENTIFICATION</scope>
</reference>
<dbReference type="KEGG" id="lcm:102348833"/>
<dbReference type="GO" id="GO:0005634">
    <property type="term" value="C:nucleus"/>
    <property type="evidence" value="ECO:0007669"/>
    <property type="project" value="UniProtKB-SubCell"/>
</dbReference>
<evidence type="ECO:0000313" key="9">
    <source>
        <dbReference type="Ensembl" id="ENSLACP00000015442.2"/>
    </source>
</evidence>
<dbReference type="GO" id="GO:0051382">
    <property type="term" value="P:kinetochore assembly"/>
    <property type="evidence" value="ECO:0007669"/>
    <property type="project" value="InterPro"/>
</dbReference>
<dbReference type="HOGENOM" id="CLU_090360_0_0_1"/>
<reference evidence="9" key="3">
    <citation type="submission" date="2025-09" db="UniProtKB">
        <authorList>
            <consortium name="Ensembl"/>
        </authorList>
    </citation>
    <scope>IDENTIFICATION</scope>
</reference>
<dbReference type="EMBL" id="AFYH01084539">
    <property type="status" value="NOT_ANNOTATED_CDS"/>
    <property type="molecule type" value="Genomic_DNA"/>
</dbReference>
<dbReference type="EMBL" id="AFYH01084535">
    <property type="status" value="NOT_ANNOTATED_CDS"/>
    <property type="molecule type" value="Genomic_DNA"/>
</dbReference>
<accession>H3B0M1</accession>
<dbReference type="AlphaFoldDB" id="H3B0M1"/>
<dbReference type="CTD" id="64105"/>
<evidence type="ECO:0000256" key="4">
    <source>
        <dbReference type="ARBA" id="ARBA00022454"/>
    </source>
</evidence>
<keyword evidence="10" id="KW-1185">Reference proteome</keyword>
<dbReference type="PANTHER" id="PTHR14401:SF6">
    <property type="entry name" value="CENTROMERE PROTEIN K"/>
    <property type="match status" value="1"/>
</dbReference>
<evidence type="ECO:0000256" key="8">
    <source>
        <dbReference type="SAM" id="Coils"/>
    </source>
</evidence>
<evidence type="ECO:0000256" key="5">
    <source>
        <dbReference type="ARBA" id="ARBA00023054"/>
    </source>
</evidence>
<dbReference type="FunCoup" id="H3B0M1">
    <property type="interactions" value="1524"/>
</dbReference>
<protein>
    <submittedName>
        <fullName evidence="9">Centromere protein K</fullName>
    </submittedName>
</protein>
<keyword evidence="5 8" id="KW-0175">Coiled coil</keyword>
<evidence type="ECO:0000256" key="3">
    <source>
        <dbReference type="ARBA" id="ARBA00005795"/>
    </source>
</evidence>
<evidence type="ECO:0000313" key="10">
    <source>
        <dbReference type="Proteomes" id="UP000008672"/>
    </source>
</evidence>
<dbReference type="eggNOG" id="ENOG502QVGW">
    <property type="taxonomic scope" value="Eukaryota"/>
</dbReference>
<keyword evidence="7" id="KW-0137">Centromere</keyword>
<dbReference type="EMBL" id="AFYH01084537">
    <property type="status" value="NOT_ANNOTATED_CDS"/>
    <property type="molecule type" value="Genomic_DNA"/>
</dbReference>
<dbReference type="EMBL" id="AFYH01084538">
    <property type="status" value="NOT_ANNOTATED_CDS"/>
    <property type="molecule type" value="Genomic_DNA"/>
</dbReference>
<dbReference type="Proteomes" id="UP000008672">
    <property type="component" value="Unassembled WGS sequence"/>
</dbReference>
<evidence type="ECO:0000256" key="2">
    <source>
        <dbReference type="ARBA" id="ARBA00004584"/>
    </source>
</evidence>
<keyword evidence="6" id="KW-0539">Nucleus</keyword>
<comment type="similarity">
    <text evidence="3">Belongs to the CENP-K/MCM22 family.</text>
</comment>
<dbReference type="Bgee" id="ENSLACG00000013596">
    <property type="expression patterns" value="Expressed in pelvic fin"/>
</dbReference>
<dbReference type="GO" id="GO:0000070">
    <property type="term" value="P:mitotic sister chromatid segregation"/>
    <property type="evidence" value="ECO:0007669"/>
    <property type="project" value="TreeGrafter"/>
</dbReference>
<organism evidence="9 10">
    <name type="scientific">Latimeria chalumnae</name>
    <name type="common">Coelacanth</name>
    <dbReference type="NCBI Taxonomy" id="7897"/>
    <lineage>
        <taxon>Eukaryota</taxon>
        <taxon>Metazoa</taxon>
        <taxon>Chordata</taxon>
        <taxon>Craniata</taxon>
        <taxon>Vertebrata</taxon>
        <taxon>Euteleostomi</taxon>
        <taxon>Coelacanthiformes</taxon>
        <taxon>Coelacanthidae</taxon>
        <taxon>Latimeria</taxon>
    </lineage>
</organism>
<gene>
    <name evidence="9" type="primary">CENPK</name>
</gene>